<dbReference type="EMBL" id="JBBNFM010000005">
    <property type="protein sequence ID" value="MEQ2454212.1"/>
    <property type="molecule type" value="Genomic_DNA"/>
</dbReference>
<organism evidence="1 2">
    <name type="scientific">Coprococcus ammoniilyticus</name>
    <dbReference type="NCBI Taxonomy" id="2981785"/>
    <lineage>
        <taxon>Bacteria</taxon>
        <taxon>Bacillati</taxon>
        <taxon>Bacillota</taxon>
        <taxon>Clostridia</taxon>
        <taxon>Lachnospirales</taxon>
        <taxon>Lachnospiraceae</taxon>
        <taxon>Coprococcus</taxon>
    </lineage>
</organism>
<dbReference type="RefSeq" id="WP_349116035.1">
    <property type="nucleotide sequence ID" value="NZ_JBBNFM010000005.1"/>
</dbReference>
<dbReference type="Proteomes" id="UP001482186">
    <property type="component" value="Unassembled WGS sequence"/>
</dbReference>
<proteinExistence type="predicted"/>
<reference evidence="1 2" key="1">
    <citation type="submission" date="2024-04" db="EMBL/GenBank/DDBJ databases">
        <title>Human intestinal bacterial collection.</title>
        <authorList>
            <person name="Pauvert C."/>
            <person name="Hitch T.C.A."/>
            <person name="Clavel T."/>
        </authorList>
    </citation>
    <scope>NUCLEOTIDE SEQUENCE [LARGE SCALE GENOMIC DNA]</scope>
    <source>
        <strain evidence="1 2">CLA-AA-H141</strain>
    </source>
</reference>
<evidence type="ECO:0000313" key="2">
    <source>
        <dbReference type="Proteomes" id="UP001482186"/>
    </source>
</evidence>
<sequence>MYSNTWTHVFSNEVACDVTEEHYHGDAYCKQIVADTLTVLKWGIQTYLGSSERIANETFDICTDEGAKYHIEFGINTYGRKAARLECTITAPETEGYDQKLEELKIALKNRLIQDWKVCTWLVDMQSAYLCKEAYERAFIVENNLRAFASKVLIHFMGIDWLNSTGLEKEAESVKNLKQKFIKRVPEFENINADFLSMTLETLEKVMFERKVYKDTIVLDKSQYAKVLEIAENGKNANNVAEFIKSNRTVEKDIWNNLFVPYIENPEQFKQAIHNFTEDRNYVAHSKVLSWSSYQIILGDFDKMDDFIRQADAEFESKVTSDEVLETWDAIQEEERNEREYYRERIANEAGVDILDADEIKSWFDEVIYGLYSEAYQRYHLDVCYEISDYQTITDNGICFTIVSPVLEDNSLRVDVIAEYSIDDDLGEDSTCEVACKDGAGRTICWENIYFHNGNGYEGEECIMEVSENSEYDSSEMNDLRDNLFGYIDEELNPYPEKLNTYIYENKGLNDWTADFACIQCGKFGVSINEDFLPAGRCCYCGCDNELEKCDRCGELVSADDIVHDFCPSCLAYIEKE</sequence>
<accession>A0ABV1EJV4</accession>
<name>A0ABV1EJV4_9FIRM</name>
<comment type="caution">
    <text evidence="1">The sequence shown here is derived from an EMBL/GenBank/DDBJ whole genome shotgun (WGS) entry which is preliminary data.</text>
</comment>
<evidence type="ECO:0000313" key="1">
    <source>
        <dbReference type="EMBL" id="MEQ2454212.1"/>
    </source>
</evidence>
<gene>
    <name evidence="1" type="ORF">AAAT04_09205</name>
</gene>
<keyword evidence="2" id="KW-1185">Reference proteome</keyword>
<protein>
    <submittedName>
        <fullName evidence="1">Zinc ribbon domain-containing protein</fullName>
    </submittedName>
</protein>